<sequence length="112" mass="12427">MVKWSKSTANGLLTKQYILSSASSILSSSPILYSSAANHVSEKPTGLVITTSGIVTGCSNFPSQSKNPRKQCYNSTISKMRSSHHPSEHPFQKNCSFSGYRIQHQQLFVKRY</sequence>
<dbReference type="EMBL" id="BMAO01021679">
    <property type="protein sequence ID" value="GFQ76677.1"/>
    <property type="molecule type" value="Genomic_DNA"/>
</dbReference>
<dbReference type="AlphaFoldDB" id="A0A8X6FDK9"/>
<comment type="caution">
    <text evidence="1">The sequence shown here is derived from an EMBL/GenBank/DDBJ whole genome shotgun (WGS) entry which is preliminary data.</text>
</comment>
<evidence type="ECO:0000313" key="2">
    <source>
        <dbReference type="Proteomes" id="UP000887116"/>
    </source>
</evidence>
<protein>
    <submittedName>
        <fullName evidence="1">Uncharacterized protein</fullName>
    </submittedName>
</protein>
<organism evidence="1 2">
    <name type="scientific">Trichonephila clavata</name>
    <name type="common">Joro spider</name>
    <name type="synonym">Nephila clavata</name>
    <dbReference type="NCBI Taxonomy" id="2740835"/>
    <lineage>
        <taxon>Eukaryota</taxon>
        <taxon>Metazoa</taxon>
        <taxon>Ecdysozoa</taxon>
        <taxon>Arthropoda</taxon>
        <taxon>Chelicerata</taxon>
        <taxon>Arachnida</taxon>
        <taxon>Araneae</taxon>
        <taxon>Araneomorphae</taxon>
        <taxon>Entelegynae</taxon>
        <taxon>Araneoidea</taxon>
        <taxon>Nephilidae</taxon>
        <taxon>Trichonephila</taxon>
    </lineage>
</organism>
<evidence type="ECO:0000313" key="1">
    <source>
        <dbReference type="EMBL" id="GFQ76677.1"/>
    </source>
</evidence>
<accession>A0A8X6FDK9</accession>
<proteinExistence type="predicted"/>
<reference evidence="1" key="1">
    <citation type="submission" date="2020-07" db="EMBL/GenBank/DDBJ databases">
        <title>Multicomponent nature underlies the extraordinary mechanical properties of spider dragline silk.</title>
        <authorList>
            <person name="Kono N."/>
            <person name="Nakamura H."/>
            <person name="Mori M."/>
            <person name="Yoshida Y."/>
            <person name="Ohtoshi R."/>
            <person name="Malay A.D."/>
            <person name="Moran D.A.P."/>
            <person name="Tomita M."/>
            <person name="Numata K."/>
            <person name="Arakawa K."/>
        </authorList>
    </citation>
    <scope>NUCLEOTIDE SEQUENCE</scope>
</reference>
<keyword evidence="2" id="KW-1185">Reference proteome</keyword>
<gene>
    <name evidence="1" type="ORF">TNCT_422401</name>
</gene>
<name>A0A8X6FDK9_TRICU</name>
<dbReference type="Proteomes" id="UP000887116">
    <property type="component" value="Unassembled WGS sequence"/>
</dbReference>